<feature type="region of interest" description="Disordered" evidence="1">
    <location>
        <begin position="255"/>
        <end position="307"/>
    </location>
</feature>
<dbReference type="Proteomes" id="UP000541444">
    <property type="component" value="Unassembled WGS sequence"/>
</dbReference>
<evidence type="ECO:0000313" key="3">
    <source>
        <dbReference type="Proteomes" id="UP000541444"/>
    </source>
</evidence>
<keyword evidence="3" id="KW-1185">Reference proteome</keyword>
<proteinExistence type="predicted"/>
<organism evidence="2 3">
    <name type="scientific">Kingdonia uniflora</name>
    <dbReference type="NCBI Taxonomy" id="39325"/>
    <lineage>
        <taxon>Eukaryota</taxon>
        <taxon>Viridiplantae</taxon>
        <taxon>Streptophyta</taxon>
        <taxon>Embryophyta</taxon>
        <taxon>Tracheophyta</taxon>
        <taxon>Spermatophyta</taxon>
        <taxon>Magnoliopsida</taxon>
        <taxon>Ranunculales</taxon>
        <taxon>Circaeasteraceae</taxon>
        <taxon>Kingdonia</taxon>
    </lineage>
</organism>
<evidence type="ECO:0000256" key="1">
    <source>
        <dbReference type="SAM" id="MobiDB-lite"/>
    </source>
</evidence>
<reference evidence="2 3" key="1">
    <citation type="journal article" date="2020" name="IScience">
        <title>Genome Sequencing of the Endangered Kingdonia uniflora (Circaeasteraceae, Ranunculales) Reveals Potential Mechanisms of Evolutionary Specialization.</title>
        <authorList>
            <person name="Sun Y."/>
            <person name="Deng T."/>
            <person name="Zhang A."/>
            <person name="Moore M.J."/>
            <person name="Landis J.B."/>
            <person name="Lin N."/>
            <person name="Zhang H."/>
            <person name="Zhang X."/>
            <person name="Huang J."/>
            <person name="Zhang X."/>
            <person name="Sun H."/>
            <person name="Wang H."/>
        </authorList>
    </citation>
    <scope>NUCLEOTIDE SEQUENCE [LARGE SCALE GENOMIC DNA]</scope>
    <source>
        <strain evidence="2">TB1705</strain>
        <tissue evidence="2">Leaf</tissue>
    </source>
</reference>
<feature type="compositionally biased region" description="Basic and acidic residues" evidence="1">
    <location>
        <begin position="265"/>
        <end position="302"/>
    </location>
</feature>
<protein>
    <submittedName>
        <fullName evidence="2">Uncharacterized protein</fullName>
    </submittedName>
</protein>
<dbReference type="AlphaFoldDB" id="A0A7J7M3W4"/>
<gene>
    <name evidence="2" type="ORF">GIB67_003684</name>
</gene>
<sequence length="393" mass="44009">MGLHNIFAALPEEEKDTLRVTCFAPLLLINPIVTMLTLAVEIFDRHLSDMKFQFGETIIQMKHIHVCLILGLRVSPIVNELLFIDPEPMMNFRMRQFPKKKNTYGLKEIDDALKQAKLERHQGNALICHLFSLLYHYPLLRCSSIKFVKNYTIFSPPKPGEKRLGERNQIEAPAIGTARAIGATLAIEPPAASAPVIGSSSSATEIGDVVVRVCSQLEEHGKILLKLDIHSKMLQNHGKMLEQISMSTVGDTPLLGQFQFSTPDKTAKRKQEGGNKKEDVKKKKAEPRTKKDKGEWQTKAEEADVPNMKKKFKGLKKEGFTDDQFGHQVAPGVGLKVVKDLMVDDDDKVRWEVNFKAISSEYGSDLLEASVDQATAISAEEQTLEVEKTKDEC</sequence>
<comment type="caution">
    <text evidence="2">The sequence shown here is derived from an EMBL/GenBank/DDBJ whole genome shotgun (WGS) entry which is preliminary data.</text>
</comment>
<evidence type="ECO:0000313" key="2">
    <source>
        <dbReference type="EMBL" id="KAF6149536.1"/>
    </source>
</evidence>
<accession>A0A7J7M3W4</accession>
<dbReference type="EMBL" id="JACGCM010001793">
    <property type="protein sequence ID" value="KAF6149536.1"/>
    <property type="molecule type" value="Genomic_DNA"/>
</dbReference>
<name>A0A7J7M3W4_9MAGN</name>